<dbReference type="Gene3D" id="2.60.200.20">
    <property type="match status" value="1"/>
</dbReference>
<comment type="caution">
    <text evidence="4">The sequence shown here is derived from an EMBL/GenBank/DDBJ whole genome shotgun (WGS) entry which is preliminary data.</text>
</comment>
<dbReference type="Pfam" id="PF00498">
    <property type="entry name" value="FHA"/>
    <property type="match status" value="1"/>
</dbReference>
<dbReference type="SMART" id="SM00240">
    <property type="entry name" value="FHA"/>
    <property type="match status" value="1"/>
</dbReference>
<evidence type="ECO:0000256" key="2">
    <source>
        <dbReference type="SAM" id="Phobius"/>
    </source>
</evidence>
<feature type="compositionally biased region" description="Polar residues" evidence="1">
    <location>
        <begin position="204"/>
        <end position="213"/>
    </location>
</feature>
<dbReference type="CDD" id="cd00060">
    <property type="entry name" value="FHA"/>
    <property type="match status" value="1"/>
</dbReference>
<dbReference type="SUPFAM" id="SSF49879">
    <property type="entry name" value="SMAD/FHA domain"/>
    <property type="match status" value="1"/>
</dbReference>
<dbReference type="Pfam" id="PF19909">
    <property type="entry name" value="DUF6382"/>
    <property type="match status" value="1"/>
</dbReference>
<dbReference type="EMBL" id="NMQW01000002">
    <property type="protein sequence ID" value="OXM87883.1"/>
    <property type="molecule type" value="Genomic_DNA"/>
</dbReference>
<keyword evidence="2" id="KW-0812">Transmembrane</keyword>
<organism evidence="4 5">
    <name type="scientific">Paenibacillus rigui</name>
    <dbReference type="NCBI Taxonomy" id="554312"/>
    <lineage>
        <taxon>Bacteria</taxon>
        <taxon>Bacillati</taxon>
        <taxon>Bacillota</taxon>
        <taxon>Bacilli</taxon>
        <taxon>Bacillales</taxon>
        <taxon>Paenibacillaceae</taxon>
        <taxon>Paenibacillus</taxon>
    </lineage>
</organism>
<protein>
    <recommendedName>
        <fullName evidence="3">FHA domain-containing protein</fullName>
    </recommendedName>
</protein>
<keyword evidence="5" id="KW-1185">Reference proteome</keyword>
<accession>A0A229UX02</accession>
<evidence type="ECO:0000313" key="4">
    <source>
        <dbReference type="EMBL" id="OXM87883.1"/>
    </source>
</evidence>
<dbReference type="PROSITE" id="PS50006">
    <property type="entry name" value="FHA_DOMAIN"/>
    <property type="match status" value="1"/>
</dbReference>
<proteinExistence type="predicted"/>
<name>A0A229UX02_9BACL</name>
<evidence type="ECO:0000259" key="3">
    <source>
        <dbReference type="PROSITE" id="PS50006"/>
    </source>
</evidence>
<feature type="transmembrane region" description="Helical" evidence="2">
    <location>
        <begin position="308"/>
        <end position="326"/>
    </location>
</feature>
<feature type="domain" description="FHA" evidence="3">
    <location>
        <begin position="482"/>
        <end position="532"/>
    </location>
</feature>
<dbReference type="InterPro" id="IPR050923">
    <property type="entry name" value="Cell_Proc_Reg/RNA_Proc"/>
</dbReference>
<evidence type="ECO:0000313" key="5">
    <source>
        <dbReference type="Proteomes" id="UP000215509"/>
    </source>
</evidence>
<dbReference type="InterPro" id="IPR000253">
    <property type="entry name" value="FHA_dom"/>
</dbReference>
<dbReference type="OrthoDB" id="9783862at2"/>
<keyword evidence="2" id="KW-0472">Membrane</keyword>
<dbReference type="RefSeq" id="WP_094013133.1">
    <property type="nucleotide sequence ID" value="NZ_NMQW01000002.1"/>
</dbReference>
<dbReference type="InterPro" id="IPR045962">
    <property type="entry name" value="DUF6382"/>
</dbReference>
<dbReference type="InterPro" id="IPR008984">
    <property type="entry name" value="SMAD_FHA_dom_sf"/>
</dbReference>
<dbReference type="PANTHER" id="PTHR23308">
    <property type="entry name" value="NUCLEAR INHIBITOR OF PROTEIN PHOSPHATASE-1"/>
    <property type="match status" value="1"/>
</dbReference>
<dbReference type="AlphaFoldDB" id="A0A229UX02"/>
<feature type="transmembrane region" description="Helical" evidence="2">
    <location>
        <begin position="332"/>
        <end position="355"/>
    </location>
</feature>
<evidence type="ECO:0000256" key="1">
    <source>
        <dbReference type="SAM" id="MobiDB-lite"/>
    </source>
</evidence>
<reference evidence="4 5" key="1">
    <citation type="submission" date="2017-07" db="EMBL/GenBank/DDBJ databases">
        <title>Genome sequencing and assembly of Paenibacillus rigui.</title>
        <authorList>
            <person name="Mayilraj S."/>
        </authorList>
    </citation>
    <scope>NUCLEOTIDE SEQUENCE [LARGE SCALE GENOMIC DNA]</scope>
    <source>
        <strain evidence="4 5">JCM 16352</strain>
    </source>
</reference>
<gene>
    <name evidence="4" type="ORF">CF651_01870</name>
</gene>
<dbReference type="Proteomes" id="UP000215509">
    <property type="component" value="Unassembled WGS sequence"/>
</dbReference>
<feature type="region of interest" description="Disordered" evidence="1">
    <location>
        <begin position="198"/>
        <end position="217"/>
    </location>
</feature>
<keyword evidence="2" id="KW-1133">Transmembrane helix</keyword>
<sequence>MQPSIYGLQVDYITRNGHFMVLSAKEGLKREELSAFQLTMLLNNKIPKLLDLQVEELDQSVKLFYNISGKRKLNYVLRAEMISIKQMFELLYSIVEVLLESGNYMLQDGYYVLKEEYIYCGDHLTDLYLTYLPKQTLIDKHAIQVDLQHLLSRLVHKVTELQGSGYQEVMSYLMDDTFNLPTLKGILLKHMTQLGGEKKGKTIKSGQPTSSPEWNPEYLYSPGADPYGGGEAERIPVRQAVIYPDSTKYANTGEEMGDAVPSLKMKKEIGTSPAPDPLSLFHSFSLDESHSSVQAASPDEPVMKKRRLPAFLIGALSLCLIWRLYLEHSTESWLLICSGLTLLLGDLVYIVLFLWKTADKSKELAVSSVPGLSGSGVSEPVPVLDARLPVFPVNEATAASEAANTRLQARLNASVEPAHTATKSQEGSSYYHLIENRTTLLNEREATVLLKPASVSSASAFPYLLYKEQGTENKVILHKDIFVVGRGGQEVDFEHDEVGVSRMHMEIVREDGCFHVKDLGSRNGTYVNGELLVPYQMYSLKEGDIVKLITTEFQFKMGS</sequence>